<keyword evidence="4" id="KW-0406">Ion transport</keyword>
<keyword evidence="7" id="KW-1133">Transmembrane helix</keyword>
<proteinExistence type="inferred from homology"/>
<dbReference type="Proteomes" id="UP001161247">
    <property type="component" value="Chromosome 1"/>
</dbReference>
<evidence type="ECO:0000256" key="5">
    <source>
        <dbReference type="ARBA" id="ARBA00022554"/>
    </source>
</evidence>
<comment type="subcellular location">
    <subcellularLocation>
        <location evidence="1">Vacuole membrane</location>
        <topology evidence="1">Multi-pass membrane protein</topology>
    </subcellularLocation>
</comment>
<comment type="similarity">
    <text evidence="3">Belongs to the UDP-glycosyltransferase family.</text>
</comment>
<dbReference type="Gene3D" id="3.40.50.2000">
    <property type="entry name" value="Glycogen Phosphorylase B"/>
    <property type="match status" value="1"/>
</dbReference>
<accession>A0AAV1C2I8</accession>
<keyword evidence="4" id="KW-0813">Transport</keyword>
<gene>
    <name evidence="10" type="ORF">OLC1_LOCUS2064</name>
</gene>
<evidence type="ECO:0000256" key="2">
    <source>
        <dbReference type="ARBA" id="ARBA00007049"/>
    </source>
</evidence>
<evidence type="ECO:0000256" key="6">
    <source>
        <dbReference type="ARBA" id="ARBA00022692"/>
    </source>
</evidence>
<evidence type="ECO:0000313" key="11">
    <source>
        <dbReference type="Proteomes" id="UP001161247"/>
    </source>
</evidence>
<dbReference type="GO" id="GO:0006826">
    <property type="term" value="P:iron ion transport"/>
    <property type="evidence" value="ECO:0007669"/>
    <property type="project" value="UniProtKB-KW"/>
</dbReference>
<protein>
    <submittedName>
        <fullName evidence="10">OLC1v1024420C1</fullName>
    </submittedName>
</protein>
<evidence type="ECO:0000256" key="4">
    <source>
        <dbReference type="ARBA" id="ARBA00022496"/>
    </source>
</evidence>
<evidence type="ECO:0000256" key="8">
    <source>
        <dbReference type="ARBA" id="ARBA00023136"/>
    </source>
</evidence>
<keyword evidence="4" id="KW-0410">Iron transport</keyword>
<keyword evidence="6" id="KW-0812">Transmembrane</keyword>
<dbReference type="Pfam" id="PF01988">
    <property type="entry name" value="VIT1"/>
    <property type="match status" value="1"/>
</dbReference>
<reference evidence="10" key="1">
    <citation type="submission" date="2023-03" db="EMBL/GenBank/DDBJ databases">
        <authorList>
            <person name="Julca I."/>
        </authorList>
    </citation>
    <scope>NUCLEOTIDE SEQUENCE</scope>
</reference>
<dbReference type="GO" id="GO:0005774">
    <property type="term" value="C:vacuolar membrane"/>
    <property type="evidence" value="ECO:0007669"/>
    <property type="project" value="UniProtKB-SubCell"/>
</dbReference>
<dbReference type="EMBL" id="OX459118">
    <property type="protein sequence ID" value="CAI9089785.1"/>
    <property type="molecule type" value="Genomic_DNA"/>
</dbReference>
<sequence>MKKAGLVFIPAPGMGHLVPTVEAAKVLSQQNDLFSITVLILRMPFDSTLARYAKFLPESPNYSGIKFVELQRKEEPGITDFMNLYKFIDSHKSHVREILTEISASGSGIRLAGVVVDMLCTSMIDLANEFGAPSYVFFASSAAMLGLFFHMQTLRDDFDEDVTEFGKKNEESEDQLLINVPTYINPVPPTVLPSVLFEKDGACEMLLNQVKRYRETKGILINTFSNLESHALQALRDEKFFKNIPPVFAIGPLVRLNQEISDDHSVIITHSYLIESRSLKIWLTYPRNRVAISLANPFKVSRTWKAHYVKSIVYAGLESIVTSLSLISSISGGRLSSVAVFVLGFPNLVADGISVRFSDFISTRTEIDMAENDVSLTKREVTNH</sequence>
<comment type="similarity">
    <text evidence="2">Belongs to the CCC1 family.</text>
</comment>
<comment type="catalytic activity">
    <reaction evidence="9">
        <text>Fe(2+)(in) = Fe(2+)(out)</text>
        <dbReference type="Rhea" id="RHEA:28486"/>
        <dbReference type="ChEBI" id="CHEBI:29033"/>
    </reaction>
    <physiologicalReaction direction="left-to-right" evidence="9">
        <dbReference type="Rhea" id="RHEA:28487"/>
    </physiologicalReaction>
</comment>
<keyword evidence="5" id="KW-0926">Vacuole</keyword>
<evidence type="ECO:0000256" key="9">
    <source>
        <dbReference type="ARBA" id="ARBA00044464"/>
    </source>
</evidence>
<dbReference type="PANTHER" id="PTHR48048">
    <property type="entry name" value="GLYCOSYLTRANSFERASE"/>
    <property type="match status" value="1"/>
</dbReference>
<dbReference type="InterPro" id="IPR050481">
    <property type="entry name" value="UDP-glycosyltransf_plant"/>
</dbReference>
<dbReference type="GO" id="GO:0030026">
    <property type="term" value="P:intracellular manganese ion homeostasis"/>
    <property type="evidence" value="ECO:0007669"/>
    <property type="project" value="InterPro"/>
</dbReference>
<evidence type="ECO:0000313" key="10">
    <source>
        <dbReference type="EMBL" id="CAI9089785.1"/>
    </source>
</evidence>
<keyword evidence="4" id="KW-0408">Iron</keyword>
<dbReference type="PANTHER" id="PTHR48048:SF45">
    <property type="entry name" value="GLYCOSYLTRANSFERASE"/>
    <property type="match status" value="1"/>
</dbReference>
<dbReference type="InterPro" id="IPR008217">
    <property type="entry name" value="Ccc1_fam"/>
</dbReference>
<dbReference type="AlphaFoldDB" id="A0AAV1C2I8"/>
<keyword evidence="8" id="KW-0472">Membrane</keyword>
<keyword evidence="11" id="KW-1185">Reference proteome</keyword>
<evidence type="ECO:0000256" key="1">
    <source>
        <dbReference type="ARBA" id="ARBA00004128"/>
    </source>
</evidence>
<organism evidence="10 11">
    <name type="scientific">Oldenlandia corymbosa var. corymbosa</name>
    <dbReference type="NCBI Taxonomy" id="529605"/>
    <lineage>
        <taxon>Eukaryota</taxon>
        <taxon>Viridiplantae</taxon>
        <taxon>Streptophyta</taxon>
        <taxon>Embryophyta</taxon>
        <taxon>Tracheophyta</taxon>
        <taxon>Spermatophyta</taxon>
        <taxon>Magnoliopsida</taxon>
        <taxon>eudicotyledons</taxon>
        <taxon>Gunneridae</taxon>
        <taxon>Pentapetalae</taxon>
        <taxon>asterids</taxon>
        <taxon>lamiids</taxon>
        <taxon>Gentianales</taxon>
        <taxon>Rubiaceae</taxon>
        <taxon>Rubioideae</taxon>
        <taxon>Spermacoceae</taxon>
        <taxon>Hedyotis-Oldenlandia complex</taxon>
        <taxon>Oldenlandia</taxon>
    </lineage>
</organism>
<dbReference type="GO" id="GO:0035251">
    <property type="term" value="F:UDP-glucosyltransferase activity"/>
    <property type="evidence" value="ECO:0007669"/>
    <property type="project" value="InterPro"/>
</dbReference>
<name>A0AAV1C2I8_OLDCO</name>
<dbReference type="SUPFAM" id="SSF53756">
    <property type="entry name" value="UDP-Glycosyltransferase/glycogen phosphorylase"/>
    <property type="match status" value="1"/>
</dbReference>
<evidence type="ECO:0000256" key="3">
    <source>
        <dbReference type="ARBA" id="ARBA00009995"/>
    </source>
</evidence>
<evidence type="ECO:0000256" key="7">
    <source>
        <dbReference type="ARBA" id="ARBA00022989"/>
    </source>
</evidence>
<dbReference type="GO" id="GO:0005384">
    <property type="term" value="F:manganese ion transmembrane transporter activity"/>
    <property type="evidence" value="ECO:0007669"/>
    <property type="project" value="InterPro"/>
</dbReference>